<dbReference type="OrthoDB" id="2443950at2759"/>
<accession>A0A9N9CCE1</accession>
<dbReference type="Proteomes" id="UP000789405">
    <property type="component" value="Unassembled WGS sequence"/>
</dbReference>
<reference evidence="1" key="1">
    <citation type="submission" date="2021-06" db="EMBL/GenBank/DDBJ databases">
        <authorList>
            <person name="Kallberg Y."/>
            <person name="Tangrot J."/>
            <person name="Rosling A."/>
        </authorList>
    </citation>
    <scope>NUCLEOTIDE SEQUENCE</scope>
    <source>
        <strain evidence="1">MA453B</strain>
    </source>
</reference>
<dbReference type="EMBL" id="CAJVPY010003621">
    <property type="protein sequence ID" value="CAG8596761.1"/>
    <property type="molecule type" value="Genomic_DNA"/>
</dbReference>
<comment type="caution">
    <text evidence="1">The sequence shown here is derived from an EMBL/GenBank/DDBJ whole genome shotgun (WGS) entry which is preliminary data.</text>
</comment>
<proteinExistence type="predicted"/>
<evidence type="ECO:0000313" key="1">
    <source>
        <dbReference type="EMBL" id="CAG8596761.1"/>
    </source>
</evidence>
<protein>
    <submittedName>
        <fullName evidence="1">28709_t:CDS:1</fullName>
    </submittedName>
</protein>
<organism evidence="1 2">
    <name type="scientific">Dentiscutata erythropus</name>
    <dbReference type="NCBI Taxonomy" id="1348616"/>
    <lineage>
        <taxon>Eukaryota</taxon>
        <taxon>Fungi</taxon>
        <taxon>Fungi incertae sedis</taxon>
        <taxon>Mucoromycota</taxon>
        <taxon>Glomeromycotina</taxon>
        <taxon>Glomeromycetes</taxon>
        <taxon>Diversisporales</taxon>
        <taxon>Gigasporaceae</taxon>
        <taxon>Dentiscutata</taxon>
    </lineage>
</organism>
<sequence>MNSKKNQISEFLEFLDGADGSYKFGKEAGSAGFAKLDMVESELVLVRLLPQQDKEIIDWKKLLGKAPVLGIQVIRDRVIVSALDLFEYDFYRVFRIYSWLKKISAMAVGVKDEINLLPVIEDWTPSSSMVFST</sequence>
<evidence type="ECO:0000313" key="2">
    <source>
        <dbReference type="Proteomes" id="UP000789405"/>
    </source>
</evidence>
<dbReference type="AlphaFoldDB" id="A0A9N9CCE1"/>
<name>A0A9N9CCE1_9GLOM</name>
<keyword evidence="2" id="KW-1185">Reference proteome</keyword>
<gene>
    <name evidence="1" type="ORF">DERYTH_LOCUS7434</name>
</gene>